<keyword evidence="7" id="KW-1185">Reference proteome</keyword>
<name>A0A2P5GUX6_9ENTR</name>
<dbReference type="PROSITE" id="PS50887">
    <property type="entry name" value="GGDEF"/>
    <property type="match status" value="1"/>
</dbReference>
<dbReference type="NCBIfam" id="TIGR00254">
    <property type="entry name" value="GGDEF"/>
    <property type="match status" value="1"/>
</dbReference>
<dbReference type="InterPro" id="IPR001633">
    <property type="entry name" value="EAL_dom"/>
</dbReference>
<feature type="domain" description="MHYT" evidence="4">
    <location>
        <begin position="7"/>
        <end position="201"/>
    </location>
</feature>
<dbReference type="RefSeq" id="WP_103676477.1">
    <property type="nucleotide sequence ID" value="NZ_PQGD01000002.1"/>
</dbReference>
<dbReference type="Pfam" id="PF00563">
    <property type="entry name" value="EAL"/>
    <property type="match status" value="1"/>
</dbReference>
<dbReference type="Proteomes" id="UP000237073">
    <property type="component" value="Unassembled WGS sequence"/>
</dbReference>
<dbReference type="InterPro" id="IPR005330">
    <property type="entry name" value="MHYT_dom"/>
</dbReference>
<dbReference type="EMBL" id="PQGE01000010">
    <property type="protein sequence ID" value="POP44341.1"/>
    <property type="molecule type" value="Genomic_DNA"/>
</dbReference>
<feature type="transmembrane region" description="Helical" evidence="1">
    <location>
        <begin position="215"/>
        <end position="237"/>
    </location>
</feature>
<evidence type="ECO:0000256" key="1">
    <source>
        <dbReference type="PROSITE-ProRule" id="PRU00244"/>
    </source>
</evidence>
<dbReference type="InterPro" id="IPR000160">
    <property type="entry name" value="GGDEF_dom"/>
</dbReference>
<gene>
    <name evidence="6" type="ORF">CHU32_02740</name>
    <name evidence="5" type="ORF">CHU33_12850</name>
</gene>
<comment type="caution">
    <text evidence="6">The sequence shown here is derived from an EMBL/GenBank/DDBJ whole genome shotgun (WGS) entry which is preliminary data.</text>
</comment>
<dbReference type="Gene3D" id="3.30.70.270">
    <property type="match status" value="1"/>
</dbReference>
<feature type="transmembrane region" description="Helical" evidence="1">
    <location>
        <begin position="111"/>
        <end position="133"/>
    </location>
</feature>
<dbReference type="SMART" id="SM00052">
    <property type="entry name" value="EAL"/>
    <property type="match status" value="1"/>
</dbReference>
<dbReference type="Gene3D" id="3.20.20.450">
    <property type="entry name" value="EAL domain"/>
    <property type="match status" value="1"/>
</dbReference>
<evidence type="ECO:0000313" key="8">
    <source>
        <dbReference type="Proteomes" id="UP000247005"/>
    </source>
</evidence>
<sequence>MMMHVSWNPLLIGISFIVAVIASFVALDCTGKITHAKRRADLFWRLCAGATLGLGIWSMHFIGMLSMKMPLPIRYDFLLTLISLLVAIASATAVLHVVVTSSVVSPKRWMLATAILSAGVVSMHYIGMSALMFSGTLRWSVPLIALSILVAITACGMALWLTFRLRQRRRNALFRRIIAALVMGITVAAVHYIGMSATTFAGHATDLTGGLSAQGLSLWVTATTLLLLGAMLAFSVFDSRVRTTRLTEDLELLNFQLERQSRNDALTGLANRIQMEVRIEEYLKNAQRGRVTFAVVVIDLDRFKLLNDTLGQAAGDRVLMAVANRLSARLKPAMLLARLGGDQFMLLVPHTSEGEVCDLITAMMDAVRRPLYESGQLLTLSLSAGIALFPAHGESGQALKTNAVIAMTSVKHQGRNHWAMYNPLTMQQGSITASLQQDVLHALTRQQFEVAYQPIYRNGTEAIEGVEALLRWRHPQHGLLLAESFFPLLEKTDQLLPVGHWVIEESCRQLKAWNDGGHTELTLSITLSAPQFEQEEIHQQICDVLEACSLPPSRLTLKIAESIALADVERSMRVMNEFMLSGIALAIDNFGTGYANIMLLKALPVQQLKINRSLIKDIRYNGKNMAIVANIIDVAHSMHMSVVAQGIETAEQKFLLTSMGCDYLQGFLFSHPMPASEVVLLPGFRTSSVNLPPLQTLITPLVPDVKTQI</sequence>
<proteinExistence type="predicted"/>
<dbReference type="InterPro" id="IPR035919">
    <property type="entry name" value="EAL_sf"/>
</dbReference>
<organism evidence="6 8">
    <name type="scientific">Superficieibacter electus</name>
    <dbReference type="NCBI Taxonomy" id="2022662"/>
    <lineage>
        <taxon>Bacteria</taxon>
        <taxon>Pseudomonadati</taxon>
        <taxon>Pseudomonadota</taxon>
        <taxon>Gammaproteobacteria</taxon>
        <taxon>Enterobacterales</taxon>
        <taxon>Enterobacteriaceae</taxon>
        <taxon>Superficieibacter</taxon>
    </lineage>
</organism>
<dbReference type="PROSITE" id="PS50924">
    <property type="entry name" value="MHYT"/>
    <property type="match status" value="1"/>
</dbReference>
<evidence type="ECO:0000313" key="6">
    <source>
        <dbReference type="EMBL" id="POP50359.1"/>
    </source>
</evidence>
<dbReference type="PROSITE" id="PS50883">
    <property type="entry name" value="EAL"/>
    <property type="match status" value="1"/>
</dbReference>
<evidence type="ECO:0000313" key="5">
    <source>
        <dbReference type="EMBL" id="POP44341.1"/>
    </source>
</evidence>
<dbReference type="OrthoDB" id="9804951at2"/>
<feature type="transmembrane region" description="Helical" evidence="1">
    <location>
        <begin position="173"/>
        <end position="195"/>
    </location>
</feature>
<keyword evidence="1" id="KW-1133">Transmembrane helix</keyword>
<dbReference type="CDD" id="cd01948">
    <property type="entry name" value="EAL"/>
    <property type="match status" value="1"/>
</dbReference>
<dbReference type="InterPro" id="IPR043128">
    <property type="entry name" value="Rev_trsase/Diguanyl_cyclase"/>
</dbReference>
<dbReference type="InterPro" id="IPR052155">
    <property type="entry name" value="Biofilm_reg_signaling"/>
</dbReference>
<dbReference type="CDD" id="cd01949">
    <property type="entry name" value="GGDEF"/>
    <property type="match status" value="1"/>
</dbReference>
<reference evidence="7 8" key="1">
    <citation type="submission" date="2018-01" db="EMBL/GenBank/DDBJ databases">
        <title>Superficieibacter electus gen. nov., sp. nov., an extended-spectrum beta-lactamase possessing member of the Enterobacteriaceae family, isolated from intensive care unit surfaces.</title>
        <authorList>
            <person name="Potter R.F."/>
            <person name="D'Souza A.W."/>
        </authorList>
    </citation>
    <scope>NUCLEOTIDE SEQUENCE [LARGE SCALE GENOMIC DNA]</scope>
    <source>
        <strain evidence="6 8">BP-1</strain>
        <strain evidence="5 7">BP-2</strain>
    </source>
</reference>
<dbReference type="Pfam" id="PF00990">
    <property type="entry name" value="GGDEF"/>
    <property type="match status" value="1"/>
</dbReference>
<accession>A0A2P5GUX6</accession>
<feature type="transmembrane region" description="Helical" evidence="1">
    <location>
        <begin position="6"/>
        <end position="30"/>
    </location>
</feature>
<feature type="transmembrane region" description="Helical" evidence="1">
    <location>
        <begin position="42"/>
        <end position="65"/>
    </location>
</feature>
<evidence type="ECO:0000259" key="2">
    <source>
        <dbReference type="PROSITE" id="PS50883"/>
    </source>
</evidence>
<evidence type="ECO:0008006" key="9">
    <source>
        <dbReference type="Google" id="ProtNLM"/>
    </source>
</evidence>
<feature type="domain" description="EAL" evidence="2">
    <location>
        <begin position="432"/>
        <end position="686"/>
    </location>
</feature>
<dbReference type="GO" id="GO:0016020">
    <property type="term" value="C:membrane"/>
    <property type="evidence" value="ECO:0007669"/>
    <property type="project" value="UniProtKB-UniRule"/>
</dbReference>
<protein>
    <recommendedName>
        <fullName evidence="9">Bifunctional diguanylate cyclase/phosphodiesterase</fullName>
    </recommendedName>
</protein>
<feature type="transmembrane region" description="Helical" evidence="1">
    <location>
        <begin position="139"/>
        <end position="161"/>
    </location>
</feature>
<keyword evidence="1" id="KW-0472">Membrane</keyword>
<dbReference type="SUPFAM" id="SSF55073">
    <property type="entry name" value="Nucleotide cyclase"/>
    <property type="match status" value="1"/>
</dbReference>
<dbReference type="SMART" id="SM00267">
    <property type="entry name" value="GGDEF"/>
    <property type="match status" value="1"/>
</dbReference>
<dbReference type="Proteomes" id="UP000247005">
    <property type="component" value="Unassembled WGS sequence"/>
</dbReference>
<evidence type="ECO:0000259" key="4">
    <source>
        <dbReference type="PROSITE" id="PS50924"/>
    </source>
</evidence>
<dbReference type="Pfam" id="PF03707">
    <property type="entry name" value="MHYT"/>
    <property type="match status" value="2"/>
</dbReference>
<dbReference type="EMBL" id="PQGD01000002">
    <property type="protein sequence ID" value="POP50359.1"/>
    <property type="molecule type" value="Genomic_DNA"/>
</dbReference>
<feature type="domain" description="GGDEF" evidence="3">
    <location>
        <begin position="291"/>
        <end position="423"/>
    </location>
</feature>
<evidence type="ECO:0000313" key="7">
    <source>
        <dbReference type="Proteomes" id="UP000237073"/>
    </source>
</evidence>
<dbReference type="PANTHER" id="PTHR44757:SF2">
    <property type="entry name" value="BIOFILM ARCHITECTURE MAINTENANCE PROTEIN MBAA"/>
    <property type="match status" value="1"/>
</dbReference>
<evidence type="ECO:0000259" key="3">
    <source>
        <dbReference type="PROSITE" id="PS50887"/>
    </source>
</evidence>
<dbReference type="AlphaFoldDB" id="A0A2P5GUX6"/>
<feature type="transmembrane region" description="Helical" evidence="1">
    <location>
        <begin position="77"/>
        <end position="99"/>
    </location>
</feature>
<keyword evidence="1" id="KW-0812">Transmembrane</keyword>
<dbReference type="PANTHER" id="PTHR44757">
    <property type="entry name" value="DIGUANYLATE CYCLASE DGCP"/>
    <property type="match status" value="1"/>
</dbReference>
<dbReference type="InterPro" id="IPR029787">
    <property type="entry name" value="Nucleotide_cyclase"/>
</dbReference>
<dbReference type="SUPFAM" id="SSF141868">
    <property type="entry name" value="EAL domain-like"/>
    <property type="match status" value="1"/>
</dbReference>